<evidence type="ECO:0000256" key="3">
    <source>
        <dbReference type="ARBA" id="ARBA00023163"/>
    </source>
</evidence>
<sequence>MGTQAERRTRMTRETRGAQLLDVAEGLFAVHGFEGTSMEDIARHAGVTRPAVYQHYSTKDAIYLACVRRARDELEEKIREPEVLLEAGAGIGPVMERAGEVFFSLLERDPQRWMVLFNPSIALSKDLSEQLTEMRRQTIVRIAGMLRHLPTEDDVRILAFSYAVSGVGEQLGRWWLANPEVPRAEVVALFRDFTTGGLTQWLKAD</sequence>
<dbReference type="SUPFAM" id="SSF46689">
    <property type="entry name" value="Homeodomain-like"/>
    <property type="match status" value="1"/>
</dbReference>
<reference evidence="6 7" key="1">
    <citation type="submission" date="2019-03" db="EMBL/GenBank/DDBJ databases">
        <title>Draft genome sequences of novel Actinobacteria.</title>
        <authorList>
            <person name="Sahin N."/>
            <person name="Ay H."/>
            <person name="Saygin H."/>
        </authorList>
    </citation>
    <scope>NUCLEOTIDE SEQUENCE [LARGE SCALE GENOMIC DNA]</scope>
    <source>
        <strain evidence="6 7">JCM 13523</strain>
    </source>
</reference>
<dbReference type="GO" id="GO:0003700">
    <property type="term" value="F:DNA-binding transcription factor activity"/>
    <property type="evidence" value="ECO:0007669"/>
    <property type="project" value="TreeGrafter"/>
</dbReference>
<dbReference type="InterPro" id="IPR036271">
    <property type="entry name" value="Tet_transcr_reg_TetR-rel_C_sf"/>
</dbReference>
<dbReference type="InterPro" id="IPR001647">
    <property type="entry name" value="HTH_TetR"/>
</dbReference>
<keyword evidence="2 4" id="KW-0238">DNA-binding</keyword>
<gene>
    <name evidence="6" type="ORF">E1263_02865</name>
</gene>
<dbReference type="EMBL" id="SMKX01000005">
    <property type="protein sequence ID" value="TDD62676.1"/>
    <property type="molecule type" value="Genomic_DNA"/>
</dbReference>
<dbReference type="AlphaFoldDB" id="A0A4R4ZWE0"/>
<dbReference type="PANTHER" id="PTHR30055:SF146">
    <property type="entry name" value="HTH-TYPE TRANSCRIPTIONAL DUAL REGULATOR CECR"/>
    <property type="match status" value="1"/>
</dbReference>
<evidence type="ECO:0000256" key="2">
    <source>
        <dbReference type="ARBA" id="ARBA00023125"/>
    </source>
</evidence>
<dbReference type="GO" id="GO:0000976">
    <property type="term" value="F:transcription cis-regulatory region binding"/>
    <property type="evidence" value="ECO:0007669"/>
    <property type="project" value="TreeGrafter"/>
</dbReference>
<keyword evidence="3" id="KW-0804">Transcription</keyword>
<feature type="domain" description="HTH tetR-type" evidence="5">
    <location>
        <begin position="14"/>
        <end position="74"/>
    </location>
</feature>
<accession>A0A4R4ZWE0</accession>
<evidence type="ECO:0000313" key="7">
    <source>
        <dbReference type="Proteomes" id="UP000295124"/>
    </source>
</evidence>
<dbReference type="Proteomes" id="UP000295124">
    <property type="component" value="Unassembled WGS sequence"/>
</dbReference>
<feature type="DNA-binding region" description="H-T-H motif" evidence="4">
    <location>
        <begin position="37"/>
        <end position="56"/>
    </location>
</feature>
<comment type="caution">
    <text evidence="6">The sequence shown here is derived from an EMBL/GenBank/DDBJ whole genome shotgun (WGS) entry which is preliminary data.</text>
</comment>
<dbReference type="InterPro" id="IPR009057">
    <property type="entry name" value="Homeodomain-like_sf"/>
</dbReference>
<evidence type="ECO:0000313" key="6">
    <source>
        <dbReference type="EMBL" id="TDD62676.1"/>
    </source>
</evidence>
<dbReference type="InterPro" id="IPR050109">
    <property type="entry name" value="HTH-type_TetR-like_transc_reg"/>
</dbReference>
<dbReference type="PROSITE" id="PS50977">
    <property type="entry name" value="HTH_TETR_2"/>
    <property type="match status" value="1"/>
</dbReference>
<dbReference type="Pfam" id="PF00440">
    <property type="entry name" value="TetR_N"/>
    <property type="match status" value="1"/>
</dbReference>
<keyword evidence="7" id="KW-1185">Reference proteome</keyword>
<keyword evidence="1" id="KW-0805">Transcription regulation</keyword>
<dbReference type="InterPro" id="IPR054129">
    <property type="entry name" value="DesT_TetR_C"/>
</dbReference>
<dbReference type="PRINTS" id="PR00455">
    <property type="entry name" value="HTHTETR"/>
</dbReference>
<evidence type="ECO:0000256" key="4">
    <source>
        <dbReference type="PROSITE-ProRule" id="PRU00335"/>
    </source>
</evidence>
<organism evidence="6 7">
    <name type="scientific">Kribbella antibiotica</name>
    <dbReference type="NCBI Taxonomy" id="190195"/>
    <lineage>
        <taxon>Bacteria</taxon>
        <taxon>Bacillati</taxon>
        <taxon>Actinomycetota</taxon>
        <taxon>Actinomycetes</taxon>
        <taxon>Propionibacteriales</taxon>
        <taxon>Kribbellaceae</taxon>
        <taxon>Kribbella</taxon>
    </lineage>
</organism>
<protein>
    <submittedName>
        <fullName evidence="6">TetR/AcrR family transcriptional regulator</fullName>
    </submittedName>
</protein>
<evidence type="ECO:0000259" key="5">
    <source>
        <dbReference type="PROSITE" id="PS50977"/>
    </source>
</evidence>
<dbReference type="Gene3D" id="1.10.357.10">
    <property type="entry name" value="Tetracycline Repressor, domain 2"/>
    <property type="match status" value="1"/>
</dbReference>
<name>A0A4R4ZWE0_9ACTN</name>
<dbReference type="OrthoDB" id="3767959at2"/>
<dbReference type="Pfam" id="PF21943">
    <property type="entry name" value="TetR_C_46"/>
    <property type="match status" value="1"/>
</dbReference>
<evidence type="ECO:0000256" key="1">
    <source>
        <dbReference type="ARBA" id="ARBA00023015"/>
    </source>
</evidence>
<dbReference type="SUPFAM" id="SSF48498">
    <property type="entry name" value="Tetracyclin repressor-like, C-terminal domain"/>
    <property type="match status" value="1"/>
</dbReference>
<dbReference type="PANTHER" id="PTHR30055">
    <property type="entry name" value="HTH-TYPE TRANSCRIPTIONAL REGULATOR RUTR"/>
    <property type="match status" value="1"/>
</dbReference>
<proteinExistence type="predicted"/>